<dbReference type="PROSITE" id="PS50983">
    <property type="entry name" value="FE_B12_PBP"/>
    <property type="match status" value="1"/>
</dbReference>
<keyword evidence="2" id="KW-0732">Signal</keyword>
<dbReference type="GO" id="GO:0071281">
    <property type="term" value="P:cellular response to iron ion"/>
    <property type="evidence" value="ECO:0007669"/>
    <property type="project" value="TreeGrafter"/>
</dbReference>
<protein>
    <submittedName>
        <fullName evidence="4">Vitamin B12 ABC transporter, B12-binding component BtuF</fullName>
    </submittedName>
</protein>
<dbReference type="InterPro" id="IPR054828">
    <property type="entry name" value="Vit_B12_bind_prot"/>
</dbReference>
<keyword evidence="5" id="KW-1185">Reference proteome</keyword>
<evidence type="ECO:0000256" key="1">
    <source>
        <dbReference type="ARBA" id="ARBA00008814"/>
    </source>
</evidence>
<comment type="similarity">
    <text evidence="1">Belongs to the bacterial solute-binding protein 8 family.</text>
</comment>
<evidence type="ECO:0000313" key="5">
    <source>
        <dbReference type="Proteomes" id="UP000031014"/>
    </source>
</evidence>
<comment type="caution">
    <text evidence="4">The sequence shown here is derived from an EMBL/GenBank/DDBJ whole genome shotgun (WGS) entry which is preliminary data.</text>
</comment>
<dbReference type="AlphaFoldDB" id="A0A0A8X7Z9"/>
<dbReference type="Pfam" id="PF01497">
    <property type="entry name" value="Peripla_BP_2"/>
    <property type="match status" value="1"/>
</dbReference>
<dbReference type="EMBL" id="BASE01000081">
    <property type="protein sequence ID" value="GAM15379.1"/>
    <property type="molecule type" value="Genomic_DNA"/>
</dbReference>
<dbReference type="InterPro" id="IPR002491">
    <property type="entry name" value="ABC_transptr_periplasmic_BD"/>
</dbReference>
<name>A0A0A8X7Z9_MESS1</name>
<dbReference type="InterPro" id="IPR050902">
    <property type="entry name" value="ABC_Transporter_SBP"/>
</dbReference>
<dbReference type="Proteomes" id="UP000031014">
    <property type="component" value="Unassembled WGS sequence"/>
</dbReference>
<dbReference type="PANTHER" id="PTHR30535">
    <property type="entry name" value="VITAMIN B12-BINDING PROTEIN"/>
    <property type="match status" value="1"/>
</dbReference>
<dbReference type="STRING" id="1321606.SAMD00020551_3536"/>
<feature type="domain" description="Fe/B12 periplasmic-binding" evidence="3">
    <location>
        <begin position="71"/>
        <end position="327"/>
    </location>
</feature>
<evidence type="ECO:0000256" key="2">
    <source>
        <dbReference type="ARBA" id="ARBA00022729"/>
    </source>
</evidence>
<dbReference type="SUPFAM" id="SSF53807">
    <property type="entry name" value="Helical backbone' metal receptor"/>
    <property type="match status" value="1"/>
</dbReference>
<dbReference type="PANTHER" id="PTHR30535:SF34">
    <property type="entry name" value="MOLYBDATE-BINDING PROTEIN MOLA"/>
    <property type="match status" value="1"/>
</dbReference>
<gene>
    <name evidence="4" type="ORF">SAMD00020551_3536</name>
</gene>
<accession>A0A0A8X7Z9</accession>
<reference evidence="4 5" key="1">
    <citation type="submission" date="2013-06" db="EMBL/GenBank/DDBJ databases">
        <title>Whole genome shotgun sequence of Bacillus selenatarsenatis SF-1.</title>
        <authorList>
            <person name="Kuroda M."/>
            <person name="Sei K."/>
            <person name="Yamashita M."/>
            <person name="Ike M."/>
        </authorList>
    </citation>
    <scope>NUCLEOTIDE SEQUENCE [LARGE SCALE GENOMIC DNA]</scope>
    <source>
        <strain evidence="4 5">SF-1</strain>
    </source>
</reference>
<organism evidence="4 5">
    <name type="scientific">Mesobacillus selenatarsenatis (strain DSM 18680 / JCM 14380 / FERM P-15431 / SF-1)</name>
    <dbReference type="NCBI Taxonomy" id="1321606"/>
    <lineage>
        <taxon>Bacteria</taxon>
        <taxon>Bacillati</taxon>
        <taxon>Bacillota</taxon>
        <taxon>Bacilli</taxon>
        <taxon>Bacillales</taxon>
        <taxon>Bacillaceae</taxon>
        <taxon>Mesobacillus</taxon>
    </lineage>
</organism>
<evidence type="ECO:0000313" key="4">
    <source>
        <dbReference type="EMBL" id="GAM15379.1"/>
    </source>
</evidence>
<dbReference type="NCBIfam" id="NF038402">
    <property type="entry name" value="TroA_like"/>
    <property type="match status" value="1"/>
</dbReference>
<dbReference type="Gene3D" id="3.40.50.1980">
    <property type="entry name" value="Nitrogenase molybdenum iron protein domain"/>
    <property type="match status" value="2"/>
</dbReference>
<dbReference type="CDD" id="cd01143">
    <property type="entry name" value="YvrC"/>
    <property type="match status" value="1"/>
</dbReference>
<proteinExistence type="inferred from homology"/>
<sequence length="329" mass="36296">MFFIENMEEKQMKKILLLIMAAAMILVGCGTEAQPEKNAGEKTAQEQKSGFPVTVTDALDEEVVIEEKPEKIISLIPSNTEIIYALDSGDAIVGVTDFDNYPEEAMSKEKIGGMEFNIEKIISLKPDLVLAPGSTVDTVKEGLQQLKDAGIDVVVVNDAQSFEEVYQSIEMIGQAIGEQEKADELIENMKNSFAELKKKAEAIKPEEQKSVFVEVSPAPEIYTAGKNTFINEMLELIGAKNAAGDMDGWLKVDPEAIVERNPDVIVTTYGYYTEKPIEQVLARQGWNNVKAVKDQQVFDVHSDLVTRSGPRLAEGAEELAKAIYPDVFK</sequence>
<evidence type="ECO:0000259" key="3">
    <source>
        <dbReference type="PROSITE" id="PS50983"/>
    </source>
</evidence>